<feature type="transmembrane region" description="Helical" evidence="7">
    <location>
        <begin position="333"/>
        <end position="351"/>
    </location>
</feature>
<name>A0A0F9H4P9_9ZZZZ</name>
<feature type="transmembrane region" description="Helical" evidence="7">
    <location>
        <begin position="435"/>
        <end position="454"/>
    </location>
</feature>
<feature type="transmembrane region" description="Helical" evidence="7">
    <location>
        <begin position="37"/>
        <end position="64"/>
    </location>
</feature>
<dbReference type="PANTHER" id="PTHR42770:SF15">
    <property type="entry name" value="GLUTAMATE_GAMMA-AMINOBUTYRATE ANTIPORTER-RELATED"/>
    <property type="match status" value="1"/>
</dbReference>
<keyword evidence="3" id="KW-1003">Cell membrane</keyword>
<feature type="transmembrane region" description="Helical" evidence="7">
    <location>
        <begin position="119"/>
        <end position="140"/>
    </location>
</feature>
<feature type="transmembrane region" description="Helical" evidence="7">
    <location>
        <begin position="95"/>
        <end position="113"/>
    </location>
</feature>
<keyword evidence="4 7" id="KW-0812">Transmembrane</keyword>
<evidence type="ECO:0000256" key="6">
    <source>
        <dbReference type="ARBA" id="ARBA00023136"/>
    </source>
</evidence>
<evidence type="ECO:0000313" key="8">
    <source>
        <dbReference type="EMBL" id="KKM06024.1"/>
    </source>
</evidence>
<evidence type="ECO:0000256" key="4">
    <source>
        <dbReference type="ARBA" id="ARBA00022692"/>
    </source>
</evidence>
<dbReference type="PIRSF" id="PIRSF006060">
    <property type="entry name" value="AA_transporter"/>
    <property type="match status" value="1"/>
</dbReference>
<dbReference type="GO" id="GO:0022857">
    <property type="term" value="F:transmembrane transporter activity"/>
    <property type="evidence" value="ECO:0007669"/>
    <property type="project" value="InterPro"/>
</dbReference>
<comment type="subcellular location">
    <subcellularLocation>
        <location evidence="1">Cell membrane</location>
        <topology evidence="1">Multi-pass membrane protein</topology>
    </subcellularLocation>
</comment>
<dbReference type="GO" id="GO:0005886">
    <property type="term" value="C:plasma membrane"/>
    <property type="evidence" value="ECO:0007669"/>
    <property type="project" value="UniProtKB-SubCell"/>
</dbReference>
<keyword evidence="5 7" id="KW-1133">Transmembrane helix</keyword>
<evidence type="ECO:0008006" key="9">
    <source>
        <dbReference type="Google" id="ProtNLM"/>
    </source>
</evidence>
<evidence type="ECO:0000256" key="2">
    <source>
        <dbReference type="ARBA" id="ARBA00022448"/>
    </source>
</evidence>
<feature type="transmembrane region" description="Helical" evidence="7">
    <location>
        <begin position="198"/>
        <end position="219"/>
    </location>
</feature>
<reference evidence="8" key="1">
    <citation type="journal article" date="2015" name="Nature">
        <title>Complex archaea that bridge the gap between prokaryotes and eukaryotes.</title>
        <authorList>
            <person name="Spang A."/>
            <person name="Saw J.H."/>
            <person name="Jorgensen S.L."/>
            <person name="Zaremba-Niedzwiedzka K."/>
            <person name="Martijn J."/>
            <person name="Lind A.E."/>
            <person name="van Eijk R."/>
            <person name="Schleper C."/>
            <person name="Guy L."/>
            <person name="Ettema T.J."/>
        </authorList>
    </citation>
    <scope>NUCLEOTIDE SEQUENCE</scope>
</reference>
<dbReference type="AlphaFoldDB" id="A0A0F9H4P9"/>
<evidence type="ECO:0000256" key="7">
    <source>
        <dbReference type="SAM" id="Phobius"/>
    </source>
</evidence>
<protein>
    <recommendedName>
        <fullName evidence="9">Amino acid permease/ SLC12A domain-containing protein</fullName>
    </recommendedName>
</protein>
<dbReference type="Pfam" id="PF13520">
    <property type="entry name" value="AA_permease_2"/>
    <property type="match status" value="1"/>
</dbReference>
<dbReference type="Gene3D" id="1.20.1740.10">
    <property type="entry name" value="Amino acid/polyamine transporter I"/>
    <property type="match status" value="1"/>
</dbReference>
<comment type="caution">
    <text evidence="8">The sequence shown here is derived from an EMBL/GenBank/DDBJ whole genome shotgun (WGS) entry which is preliminary data.</text>
</comment>
<dbReference type="InterPro" id="IPR002293">
    <property type="entry name" value="AA/rel_permease1"/>
</dbReference>
<feature type="transmembrane region" description="Helical" evidence="7">
    <location>
        <begin position="152"/>
        <end position="175"/>
    </location>
</feature>
<organism evidence="8">
    <name type="scientific">marine sediment metagenome</name>
    <dbReference type="NCBI Taxonomy" id="412755"/>
    <lineage>
        <taxon>unclassified sequences</taxon>
        <taxon>metagenomes</taxon>
        <taxon>ecological metagenomes</taxon>
    </lineage>
</organism>
<feature type="transmembrane region" description="Helical" evidence="7">
    <location>
        <begin position="12"/>
        <end position="31"/>
    </location>
</feature>
<accession>A0A0F9H4P9</accession>
<proteinExistence type="predicted"/>
<evidence type="ECO:0000256" key="3">
    <source>
        <dbReference type="ARBA" id="ARBA00022475"/>
    </source>
</evidence>
<keyword evidence="2" id="KW-0813">Transport</keyword>
<feature type="transmembrane region" description="Helical" evidence="7">
    <location>
        <begin position="231"/>
        <end position="254"/>
    </location>
</feature>
<feature type="transmembrane region" description="Helical" evidence="7">
    <location>
        <begin position="401"/>
        <end position="423"/>
    </location>
</feature>
<evidence type="ECO:0000256" key="5">
    <source>
        <dbReference type="ARBA" id="ARBA00022989"/>
    </source>
</evidence>
<sequence length="473" mass="52513">MAKKMKKIGIFIFAMMNVAIVLSLRGLPLIAKTGMHMIFFVLFASFLFLLPSALVSAELATGWIKEGGIYRWVKEAFGSKLGFTAIWLQWIQNTIWYTTVLAFAAGAISYLFLNPSLSYNKYFIIAIILIVYWGATFINFRGLKAASWFTTICVIGGTIVPAALIIILGFIWVFLGNPIEFVNTSHGFFPDFKNFENLAFLAGTVLLFSGIEVNAVHVLDLENPKKSYPKAIFLAIAIIIIVFLLGSFAVAASIPAENISLTAGIMQGFKDMLHMFKLDWLLPVMGFLVAFGAIGSVTAWIGGPSKGLLATAKHGELPPYLQYTNKNNVQTHILWIQGLIVTVLAFVFLLMPNVNIAFFLLTALTVILYLIMYVLLYLTGIRLRYKEPKMKRPYKIPGGNFGMWLVAGIGLLAVLFAFIVAFFPPTQLPIEKPEIYVLFLIVGTVVFVAAPIIINHLKKPSWAKKITKKKGNK</sequence>
<dbReference type="EMBL" id="LAZR01016086">
    <property type="protein sequence ID" value="KKM06024.1"/>
    <property type="molecule type" value="Genomic_DNA"/>
</dbReference>
<evidence type="ECO:0000256" key="1">
    <source>
        <dbReference type="ARBA" id="ARBA00004651"/>
    </source>
</evidence>
<gene>
    <name evidence="8" type="ORF">LCGC14_1748180</name>
</gene>
<dbReference type="PANTHER" id="PTHR42770">
    <property type="entry name" value="AMINO ACID TRANSPORTER-RELATED"/>
    <property type="match status" value="1"/>
</dbReference>
<keyword evidence="6 7" id="KW-0472">Membrane</keyword>
<feature type="transmembrane region" description="Helical" evidence="7">
    <location>
        <begin position="280"/>
        <end position="303"/>
    </location>
</feature>
<feature type="transmembrane region" description="Helical" evidence="7">
    <location>
        <begin position="357"/>
        <end position="380"/>
    </location>
</feature>
<dbReference type="InterPro" id="IPR050367">
    <property type="entry name" value="APC_superfamily"/>
</dbReference>